<accession>A6TQ17</accession>
<dbReference type="AlphaFoldDB" id="A6TQ17"/>
<dbReference type="EMBL" id="CP000724">
    <property type="protein sequence ID" value="ABR48285.1"/>
    <property type="molecule type" value="Genomic_DNA"/>
</dbReference>
<dbReference type="KEGG" id="amt:Amet_2126"/>
<evidence type="ECO:0000313" key="2">
    <source>
        <dbReference type="Proteomes" id="UP000001572"/>
    </source>
</evidence>
<organism evidence="1 2">
    <name type="scientific">Alkaliphilus metalliredigens (strain QYMF)</name>
    <dbReference type="NCBI Taxonomy" id="293826"/>
    <lineage>
        <taxon>Bacteria</taxon>
        <taxon>Bacillati</taxon>
        <taxon>Bacillota</taxon>
        <taxon>Clostridia</taxon>
        <taxon>Peptostreptococcales</taxon>
        <taxon>Natronincolaceae</taxon>
        <taxon>Alkaliphilus</taxon>
    </lineage>
</organism>
<reference evidence="2" key="1">
    <citation type="journal article" date="2016" name="Genome Announc.">
        <title>Complete genome sequence of Alkaliphilus metalliredigens strain QYMF, an alkaliphilic and metal-reducing bacterium isolated from borax-contaminated leachate ponds.</title>
        <authorList>
            <person name="Hwang C."/>
            <person name="Copeland A."/>
            <person name="Lucas S."/>
            <person name="Lapidus A."/>
            <person name="Barry K."/>
            <person name="Detter J.C."/>
            <person name="Glavina Del Rio T."/>
            <person name="Hammon N."/>
            <person name="Israni S."/>
            <person name="Dalin E."/>
            <person name="Tice H."/>
            <person name="Pitluck S."/>
            <person name="Chertkov O."/>
            <person name="Brettin T."/>
            <person name="Bruce D."/>
            <person name="Han C."/>
            <person name="Schmutz J."/>
            <person name="Larimer F."/>
            <person name="Land M.L."/>
            <person name="Hauser L."/>
            <person name="Kyrpides N."/>
            <person name="Mikhailova N."/>
            <person name="Ye Q."/>
            <person name="Zhou J."/>
            <person name="Richardson P."/>
            <person name="Fields M.W."/>
        </authorList>
    </citation>
    <scope>NUCLEOTIDE SEQUENCE [LARGE SCALE GENOMIC DNA]</scope>
    <source>
        <strain evidence="2">QYMF</strain>
    </source>
</reference>
<keyword evidence="2" id="KW-1185">Reference proteome</keyword>
<dbReference type="STRING" id="293826.Amet_2126"/>
<gene>
    <name evidence="1" type="ordered locus">Amet_2126</name>
</gene>
<name>A6TQ17_ALKMQ</name>
<dbReference type="HOGENOM" id="CLU_2930890_0_0_9"/>
<evidence type="ECO:0000313" key="1">
    <source>
        <dbReference type="EMBL" id="ABR48285.1"/>
    </source>
</evidence>
<protein>
    <submittedName>
        <fullName evidence="1">Uncharacterized protein</fullName>
    </submittedName>
</protein>
<dbReference type="Proteomes" id="UP000001572">
    <property type="component" value="Chromosome"/>
</dbReference>
<sequence>MHKGADRHAAKERSVDRIPSLGIKLHQEECQVSQVNGVSTVTVTSLSKKYCLRIDVGIVG</sequence>
<proteinExistence type="predicted"/>